<dbReference type="AlphaFoldDB" id="A0A8X6RD37"/>
<evidence type="ECO:0000313" key="1">
    <source>
        <dbReference type="EMBL" id="GFX90379.1"/>
    </source>
</evidence>
<name>A0A8X6RD37_TRICX</name>
<evidence type="ECO:0000313" key="2">
    <source>
        <dbReference type="Proteomes" id="UP000887159"/>
    </source>
</evidence>
<reference evidence="1" key="1">
    <citation type="submission" date="2020-08" db="EMBL/GenBank/DDBJ databases">
        <title>Multicomponent nature underlies the extraordinary mechanical properties of spider dragline silk.</title>
        <authorList>
            <person name="Kono N."/>
            <person name="Nakamura H."/>
            <person name="Mori M."/>
            <person name="Yoshida Y."/>
            <person name="Ohtoshi R."/>
            <person name="Malay A.D."/>
            <person name="Moran D.A.P."/>
            <person name="Tomita M."/>
            <person name="Numata K."/>
            <person name="Arakawa K."/>
        </authorList>
    </citation>
    <scope>NUCLEOTIDE SEQUENCE</scope>
</reference>
<organism evidence="1 2">
    <name type="scientific">Trichonephila clavipes</name>
    <name type="common">Golden silk orbweaver</name>
    <name type="synonym">Nephila clavipes</name>
    <dbReference type="NCBI Taxonomy" id="2585209"/>
    <lineage>
        <taxon>Eukaryota</taxon>
        <taxon>Metazoa</taxon>
        <taxon>Ecdysozoa</taxon>
        <taxon>Arthropoda</taxon>
        <taxon>Chelicerata</taxon>
        <taxon>Arachnida</taxon>
        <taxon>Araneae</taxon>
        <taxon>Araneomorphae</taxon>
        <taxon>Entelegynae</taxon>
        <taxon>Araneoidea</taxon>
        <taxon>Nephilidae</taxon>
        <taxon>Trichonephila</taxon>
    </lineage>
</organism>
<dbReference type="Proteomes" id="UP000887159">
    <property type="component" value="Unassembled WGS sequence"/>
</dbReference>
<dbReference type="EMBL" id="BMAU01021098">
    <property type="protein sequence ID" value="GFX90379.1"/>
    <property type="molecule type" value="Genomic_DNA"/>
</dbReference>
<keyword evidence="2" id="KW-1185">Reference proteome</keyword>
<proteinExistence type="predicted"/>
<sequence>MPQKHYTFTNSHVFSEIRTHALRHNSQRPKPLYRMGDDCNGCSNKHSRWSDSSPGNTLIPPQSQKTSSMSFLQNGNLAFLDGRCTLNSRLATSSLGRLVKGEEWWEAHDHPQGALPQNWVGNELNHSVTCMVLKTTANVRHHLALCHDEFRGP</sequence>
<comment type="caution">
    <text evidence="1">The sequence shown here is derived from an EMBL/GenBank/DDBJ whole genome shotgun (WGS) entry which is preliminary data.</text>
</comment>
<gene>
    <name evidence="1" type="primary">NCL1_49595</name>
    <name evidence="1" type="ORF">TNCV_5067661</name>
</gene>
<protein>
    <submittedName>
        <fullName evidence="1">Uncharacterized protein</fullName>
    </submittedName>
</protein>
<accession>A0A8X6RD37</accession>